<dbReference type="EMBL" id="FOBL01000044">
    <property type="protein sequence ID" value="SEM28336.1"/>
    <property type="molecule type" value="Genomic_DNA"/>
</dbReference>
<dbReference type="Pfam" id="PF08378">
    <property type="entry name" value="NERD"/>
    <property type="match status" value="1"/>
</dbReference>
<accession>A0A1H7X398</accession>
<dbReference type="OrthoDB" id="2136191at2"/>
<reference evidence="2 5" key="2">
    <citation type="submission" date="2019-07" db="EMBL/GenBank/DDBJ databases">
        <title>Whole genome shotgun sequence of Alkalibacterium putridalgicola NBRC 103243.</title>
        <authorList>
            <person name="Hosoyama A."/>
            <person name="Uohara A."/>
            <person name="Ohji S."/>
            <person name="Ichikawa N."/>
        </authorList>
    </citation>
    <scope>NUCLEOTIDE SEQUENCE [LARGE SCALE GENOMIC DNA]</scope>
    <source>
        <strain evidence="2 5">NBRC 103243</strain>
    </source>
</reference>
<evidence type="ECO:0000313" key="5">
    <source>
        <dbReference type="Proteomes" id="UP000321425"/>
    </source>
</evidence>
<name>A0A1H7X398_9LACT</name>
<evidence type="ECO:0000313" key="2">
    <source>
        <dbReference type="EMBL" id="GEK90216.1"/>
    </source>
</evidence>
<dbReference type="EMBL" id="BJUX01000039">
    <property type="protein sequence ID" value="GEK90216.1"/>
    <property type="molecule type" value="Genomic_DNA"/>
</dbReference>
<evidence type="ECO:0000259" key="1">
    <source>
        <dbReference type="PROSITE" id="PS50965"/>
    </source>
</evidence>
<protein>
    <submittedName>
        <fullName evidence="3">Nuclease-related domain-containing protein</fullName>
    </submittedName>
</protein>
<dbReference type="STRING" id="426703.SAMN04488100_14419"/>
<dbReference type="AlphaFoldDB" id="A0A1H7X398"/>
<organism evidence="3 4">
    <name type="scientific">Alkalibacterium putridalgicola</name>
    <dbReference type="NCBI Taxonomy" id="426703"/>
    <lineage>
        <taxon>Bacteria</taxon>
        <taxon>Bacillati</taxon>
        <taxon>Bacillota</taxon>
        <taxon>Bacilli</taxon>
        <taxon>Lactobacillales</taxon>
        <taxon>Carnobacteriaceae</taxon>
        <taxon>Alkalibacterium</taxon>
    </lineage>
</organism>
<gene>
    <name evidence="2" type="ORF">APU01nite_22550</name>
    <name evidence="3" type="ORF">SAMN04488100_14419</name>
</gene>
<keyword evidence="5" id="KW-1185">Reference proteome</keyword>
<proteinExistence type="predicted"/>
<dbReference type="Proteomes" id="UP000321425">
    <property type="component" value="Unassembled WGS sequence"/>
</dbReference>
<dbReference type="Proteomes" id="UP000198548">
    <property type="component" value="Unassembled WGS sequence"/>
</dbReference>
<dbReference type="InterPro" id="IPR011528">
    <property type="entry name" value="NERD"/>
</dbReference>
<dbReference type="RefSeq" id="WP_091489846.1">
    <property type="nucleotide sequence ID" value="NZ_BJUX01000039.1"/>
</dbReference>
<evidence type="ECO:0000313" key="3">
    <source>
        <dbReference type="EMBL" id="SEM28336.1"/>
    </source>
</evidence>
<dbReference type="PROSITE" id="PS50965">
    <property type="entry name" value="NERD"/>
    <property type="match status" value="1"/>
</dbReference>
<feature type="domain" description="NERD" evidence="1">
    <location>
        <begin position="37"/>
        <end position="148"/>
    </location>
</feature>
<evidence type="ECO:0000313" key="4">
    <source>
        <dbReference type="Proteomes" id="UP000198548"/>
    </source>
</evidence>
<sequence>MIVKEREPSNQLEMLQILDRRGDLLNPQTNTIRNRVKGFEGECQFDELLKKLKCECLIVNDLTLKISGQTCQIDSLLITSKGVILYEVKNYEGQFVCTEDKLKVLSTNKEISNPVHQLNRTTNLFRQLMEEQQANFTLQSYIVFINEAFTLYNAPVDSPFILPTMLDYHMKKLTNERRALNKSHYTFAETLKQLNQTDLSFYSFPQYDWAGLEKGAFCKVCQSELGKPIGRICECSQCGFKEVTTDVIKRQINEYLLLFPEKKLTTNEVCDWIGKLFSKKSIRSVLKKNFELKGNYKGRYYEKKT</sequence>
<reference evidence="3 4" key="1">
    <citation type="submission" date="2016-10" db="EMBL/GenBank/DDBJ databases">
        <authorList>
            <person name="de Groot N.N."/>
        </authorList>
    </citation>
    <scope>NUCLEOTIDE SEQUENCE [LARGE SCALE GENOMIC DNA]</scope>
    <source>
        <strain evidence="3 4">DSM 19182</strain>
    </source>
</reference>